<sequence>MTAALRHLRCFVEVAVWQSVSKAALQLNVSQSALTLTLQQLEASIGVRLFDRTTRTLLLTAAGEEFLPTARRLLEDFDSALGKMRALGARTRGHVSISVVPSIMALVIPQVLGKFMKSHPGVSVHLQEDSSDAAEERVLKREADFGITSPLNRLSNLRYTPLFDDQFAVLFAKGHPLTKLRRVRWIDLEPYQIIGFSQSSRLAMQLRQMPSSDMPENVRNPSCQVSHTATIESLINQGLGICALPSLSAKRVPLNKLQCRLLEDPTCHRQMCLVQPDQRSLTPAAEALLELMLQEIPRSARAEGVRMLI</sequence>
<keyword evidence="7" id="KW-1185">Reference proteome</keyword>
<dbReference type="InterPro" id="IPR000847">
    <property type="entry name" value="LysR_HTH_N"/>
</dbReference>
<dbReference type="Gene3D" id="1.10.10.10">
    <property type="entry name" value="Winged helix-like DNA-binding domain superfamily/Winged helix DNA-binding domain"/>
    <property type="match status" value="1"/>
</dbReference>
<dbReference type="InterPro" id="IPR036388">
    <property type="entry name" value="WH-like_DNA-bd_sf"/>
</dbReference>
<dbReference type="PRINTS" id="PR00039">
    <property type="entry name" value="HTHLYSR"/>
</dbReference>
<dbReference type="FunFam" id="1.10.10.10:FF:000001">
    <property type="entry name" value="LysR family transcriptional regulator"/>
    <property type="match status" value="1"/>
</dbReference>
<reference evidence="7" key="1">
    <citation type="submission" date="2017-05" db="EMBL/GenBank/DDBJ databases">
        <title>Complete and WGS of Bordetella genogroups.</title>
        <authorList>
            <person name="Spilker T."/>
            <person name="Lipuma J."/>
        </authorList>
    </citation>
    <scope>NUCLEOTIDE SEQUENCE [LARGE SCALE GENOMIC DNA]</scope>
    <source>
        <strain evidence="7">AU16122</strain>
    </source>
</reference>
<evidence type="ECO:0000313" key="6">
    <source>
        <dbReference type="EMBL" id="OZI37158.1"/>
    </source>
</evidence>
<dbReference type="PANTHER" id="PTHR30419:SF8">
    <property type="entry name" value="NITROGEN ASSIMILATION TRANSCRIPTIONAL ACTIVATOR-RELATED"/>
    <property type="match status" value="1"/>
</dbReference>
<dbReference type="InterPro" id="IPR005119">
    <property type="entry name" value="LysR_subst-bd"/>
</dbReference>
<dbReference type="InterPro" id="IPR050950">
    <property type="entry name" value="HTH-type_LysR_regulators"/>
</dbReference>
<dbReference type="CDD" id="cd08440">
    <property type="entry name" value="PBP2_LTTR_like_4"/>
    <property type="match status" value="1"/>
</dbReference>
<dbReference type="GO" id="GO:0005829">
    <property type="term" value="C:cytosol"/>
    <property type="evidence" value="ECO:0007669"/>
    <property type="project" value="TreeGrafter"/>
</dbReference>
<keyword evidence="4" id="KW-0804">Transcription</keyword>
<dbReference type="Pfam" id="PF03466">
    <property type="entry name" value="LysR_substrate"/>
    <property type="match status" value="1"/>
</dbReference>
<dbReference type="Pfam" id="PF00126">
    <property type="entry name" value="HTH_1"/>
    <property type="match status" value="1"/>
</dbReference>
<dbReference type="Gene3D" id="3.40.190.290">
    <property type="match status" value="1"/>
</dbReference>
<keyword evidence="2" id="KW-0805">Transcription regulation</keyword>
<protein>
    <recommendedName>
        <fullName evidence="5">HTH lysR-type domain-containing protein</fullName>
    </recommendedName>
</protein>
<dbReference type="AlphaFoldDB" id="A0A261SI87"/>
<evidence type="ECO:0000256" key="1">
    <source>
        <dbReference type="ARBA" id="ARBA00009437"/>
    </source>
</evidence>
<comment type="caution">
    <text evidence="6">The sequence shown here is derived from an EMBL/GenBank/DDBJ whole genome shotgun (WGS) entry which is preliminary data.</text>
</comment>
<dbReference type="SUPFAM" id="SSF46785">
    <property type="entry name" value="Winged helix' DNA-binding domain"/>
    <property type="match status" value="1"/>
</dbReference>
<accession>A0A261SI87</accession>
<evidence type="ECO:0000313" key="7">
    <source>
        <dbReference type="Proteomes" id="UP000216020"/>
    </source>
</evidence>
<dbReference type="PROSITE" id="PS50931">
    <property type="entry name" value="HTH_LYSR"/>
    <property type="match status" value="1"/>
</dbReference>
<name>A0A261SI87_9BORD</name>
<dbReference type="OrthoDB" id="646694at2"/>
<gene>
    <name evidence="6" type="ORF">CAL29_01630</name>
</gene>
<dbReference type="Proteomes" id="UP000216020">
    <property type="component" value="Unassembled WGS sequence"/>
</dbReference>
<feature type="domain" description="HTH lysR-type" evidence="5">
    <location>
        <begin position="1"/>
        <end position="60"/>
    </location>
</feature>
<organism evidence="6 7">
    <name type="scientific">Bordetella genomosp. 10</name>
    <dbReference type="NCBI Taxonomy" id="1416804"/>
    <lineage>
        <taxon>Bacteria</taxon>
        <taxon>Pseudomonadati</taxon>
        <taxon>Pseudomonadota</taxon>
        <taxon>Betaproteobacteria</taxon>
        <taxon>Burkholderiales</taxon>
        <taxon>Alcaligenaceae</taxon>
        <taxon>Bordetella</taxon>
    </lineage>
</organism>
<dbReference type="RefSeq" id="WP_094851265.1">
    <property type="nucleotide sequence ID" value="NZ_NEVM01000001.1"/>
</dbReference>
<keyword evidence="3" id="KW-0238">DNA-binding</keyword>
<dbReference type="EMBL" id="NEVM01000001">
    <property type="protein sequence ID" value="OZI37158.1"/>
    <property type="molecule type" value="Genomic_DNA"/>
</dbReference>
<dbReference type="PANTHER" id="PTHR30419">
    <property type="entry name" value="HTH-TYPE TRANSCRIPTIONAL REGULATOR YBHD"/>
    <property type="match status" value="1"/>
</dbReference>
<evidence type="ECO:0000256" key="2">
    <source>
        <dbReference type="ARBA" id="ARBA00023015"/>
    </source>
</evidence>
<evidence type="ECO:0000256" key="3">
    <source>
        <dbReference type="ARBA" id="ARBA00023125"/>
    </source>
</evidence>
<evidence type="ECO:0000256" key="4">
    <source>
        <dbReference type="ARBA" id="ARBA00023163"/>
    </source>
</evidence>
<dbReference type="GO" id="GO:0003677">
    <property type="term" value="F:DNA binding"/>
    <property type="evidence" value="ECO:0007669"/>
    <property type="project" value="UniProtKB-KW"/>
</dbReference>
<dbReference type="GO" id="GO:0003700">
    <property type="term" value="F:DNA-binding transcription factor activity"/>
    <property type="evidence" value="ECO:0007669"/>
    <property type="project" value="InterPro"/>
</dbReference>
<evidence type="ECO:0000259" key="5">
    <source>
        <dbReference type="PROSITE" id="PS50931"/>
    </source>
</evidence>
<dbReference type="SUPFAM" id="SSF53850">
    <property type="entry name" value="Periplasmic binding protein-like II"/>
    <property type="match status" value="1"/>
</dbReference>
<proteinExistence type="inferred from homology"/>
<dbReference type="InterPro" id="IPR036390">
    <property type="entry name" value="WH_DNA-bd_sf"/>
</dbReference>
<comment type="similarity">
    <text evidence="1">Belongs to the LysR transcriptional regulatory family.</text>
</comment>